<feature type="compositionally biased region" description="Basic and acidic residues" evidence="1">
    <location>
        <begin position="1"/>
        <end position="15"/>
    </location>
</feature>
<dbReference type="PANTHER" id="PTHR43606">
    <property type="entry name" value="PHOSPHATASE, PUTATIVE (AFU_ORTHOLOGUE AFUA_6G08710)-RELATED"/>
    <property type="match status" value="1"/>
</dbReference>
<dbReference type="InterPro" id="IPR032093">
    <property type="entry name" value="PhoD_N"/>
</dbReference>
<dbReference type="Gene3D" id="3.60.21.70">
    <property type="entry name" value="PhoD-like phosphatase"/>
    <property type="match status" value="1"/>
</dbReference>
<dbReference type="Gene3D" id="2.60.40.380">
    <property type="entry name" value="Purple acid phosphatase-like, N-terminal"/>
    <property type="match status" value="1"/>
</dbReference>
<dbReference type="PANTHER" id="PTHR43606:SF2">
    <property type="entry name" value="ALKALINE PHOSPHATASE FAMILY PROTEIN (AFU_ORTHOLOGUE AFUA_5G03860)"/>
    <property type="match status" value="1"/>
</dbReference>
<dbReference type="RefSeq" id="WP_007622961.1">
    <property type="nucleotide sequence ID" value="NZ_BANX01000026.1"/>
</dbReference>
<dbReference type="eggNOG" id="COG3540">
    <property type="taxonomic scope" value="Bacteria"/>
</dbReference>
<accession>M0QMK7</accession>
<evidence type="ECO:0000313" key="4">
    <source>
        <dbReference type="EMBL" id="GAC69659.1"/>
    </source>
</evidence>
<keyword evidence="5" id="KW-1185">Reference proteome</keyword>
<proteinExistence type="predicted"/>
<dbReference type="EMBL" id="BANX01000026">
    <property type="protein sequence ID" value="GAC69659.1"/>
    <property type="molecule type" value="Genomic_DNA"/>
</dbReference>
<feature type="domain" description="PhoD-like phosphatase metallophosphatase" evidence="2">
    <location>
        <begin position="173"/>
        <end position="508"/>
    </location>
</feature>
<dbReference type="Proteomes" id="UP000011666">
    <property type="component" value="Unassembled WGS sequence"/>
</dbReference>
<organism evidence="4 5">
    <name type="scientific">Gordonia soli NBRC 108243</name>
    <dbReference type="NCBI Taxonomy" id="1223545"/>
    <lineage>
        <taxon>Bacteria</taxon>
        <taxon>Bacillati</taxon>
        <taxon>Actinomycetota</taxon>
        <taxon>Actinomycetes</taxon>
        <taxon>Mycobacteriales</taxon>
        <taxon>Gordoniaceae</taxon>
        <taxon>Gordonia</taxon>
    </lineage>
</organism>
<feature type="region of interest" description="Disordered" evidence="1">
    <location>
        <begin position="1"/>
        <end position="21"/>
    </location>
</feature>
<dbReference type="STRING" id="1223545.GS4_26_01070"/>
<gene>
    <name evidence="4" type="ORF">GS4_26_01070</name>
</gene>
<reference evidence="4 5" key="1">
    <citation type="submission" date="2013-01" db="EMBL/GenBank/DDBJ databases">
        <title>Whole genome shotgun sequence of Gordonia soli NBRC 108243.</title>
        <authorList>
            <person name="Isaki-Nakamura S."/>
            <person name="Hosoyama A."/>
            <person name="Tsuchikane K."/>
            <person name="Ando Y."/>
            <person name="Baba S."/>
            <person name="Ohji S."/>
            <person name="Hamada M."/>
            <person name="Tamura T."/>
            <person name="Yamazoe A."/>
            <person name="Yamazaki S."/>
            <person name="Fujita N."/>
        </authorList>
    </citation>
    <scope>NUCLEOTIDE SEQUENCE [LARGE SCALE GENOMIC DNA]</scope>
    <source>
        <strain evidence="4 5">NBRC 108243</strain>
    </source>
</reference>
<dbReference type="InterPro" id="IPR038607">
    <property type="entry name" value="PhoD-like_sf"/>
</dbReference>
<dbReference type="InterPro" id="IPR052900">
    <property type="entry name" value="Phospholipid_Metab_Enz"/>
</dbReference>
<evidence type="ECO:0000259" key="2">
    <source>
        <dbReference type="Pfam" id="PF09423"/>
    </source>
</evidence>
<comment type="caution">
    <text evidence="4">The sequence shown here is derived from an EMBL/GenBank/DDBJ whole genome shotgun (WGS) entry which is preliminary data.</text>
</comment>
<dbReference type="AlphaFoldDB" id="M0QMK7"/>
<name>M0QMK7_9ACTN</name>
<sequence>MADFDGLHRSTEASHRSGTGTVLSRRRLGMVGLGLAVGAVSAAGVAAPSTATRRLAGDDPFALGVASGDPLPDAVVIWTRLVVDPCAPDGELPPGDRDVDWQVALDERFRTVVRAGTVRARRPTAHAVKVDVTGLPPGADLWYRFRVDGHVSPTGRTRTAPLAFAPAGALTVAWASCQNWSDGHYPAYTDMAAHAPDVVLHLGDYIYEKPIPTQNGRQPGQSVPASARFEAETLDDYRERYALYKSDPALREAHRMSPFIVTMDDHEVDNNWAATIPEDGMDTARFMRRRAAAFQAWWEHMPVRLPAPNGGRLRMYRRFRFGTLAQFDLLDTRQYRDDQVNGDNDTAQNSATADPHRTLLGSTQERWLAAGLDTSTRWSVLAHQVPIADLARIDDGVRSVSMDGWSGYQAQRRRLLDAVRARRVDNLVSLVGDIHRNVVADIRTDYDRASPTLGVEFAGTSISSGGDGSDSDATDRALKSASPHVRFGNAQRGYVLGRITERAWESEFRVSDRVSDPAAPLRRRAVVTVPARDGGGRAPVVDVV</sequence>
<feature type="domain" description="Phospholipase D N-terminal" evidence="3">
    <location>
        <begin position="63"/>
        <end position="159"/>
    </location>
</feature>
<dbReference type="Pfam" id="PF16655">
    <property type="entry name" value="PhoD_N"/>
    <property type="match status" value="1"/>
</dbReference>
<dbReference type="InterPro" id="IPR029052">
    <property type="entry name" value="Metallo-depent_PP-like"/>
</dbReference>
<dbReference type="CDD" id="cd07389">
    <property type="entry name" value="MPP_PhoD"/>
    <property type="match status" value="1"/>
</dbReference>
<dbReference type="InterPro" id="IPR018946">
    <property type="entry name" value="PhoD-like_MPP"/>
</dbReference>
<protein>
    <submittedName>
        <fullName evidence="4">Putative phosphodiesterase/alkaline phosphatase</fullName>
    </submittedName>
</protein>
<evidence type="ECO:0000256" key="1">
    <source>
        <dbReference type="SAM" id="MobiDB-lite"/>
    </source>
</evidence>
<evidence type="ECO:0000313" key="5">
    <source>
        <dbReference type="Proteomes" id="UP000011666"/>
    </source>
</evidence>
<evidence type="ECO:0000259" key="3">
    <source>
        <dbReference type="Pfam" id="PF16655"/>
    </source>
</evidence>
<dbReference type="SUPFAM" id="SSF56300">
    <property type="entry name" value="Metallo-dependent phosphatases"/>
    <property type="match status" value="1"/>
</dbReference>
<dbReference type="Pfam" id="PF09423">
    <property type="entry name" value="PhoD"/>
    <property type="match status" value="1"/>
</dbReference>